<reference evidence="1 2" key="1">
    <citation type="submission" date="2018-02" db="EMBL/GenBank/DDBJ databases">
        <title>Whole genome sequencing of endophytic bacterium.</title>
        <authorList>
            <person name="Eedara R."/>
            <person name="Podile A.R."/>
        </authorList>
    </citation>
    <scope>NUCLEOTIDE SEQUENCE [LARGE SCALE GENOMIC DNA]</scope>
    <source>
        <strain evidence="1 2">RP1T</strain>
    </source>
</reference>
<name>A0A2S9QDI6_9HYPH</name>
<accession>A0A2S9QDI6</accession>
<dbReference type="AlphaFoldDB" id="A0A2S9QDI6"/>
<evidence type="ECO:0000313" key="1">
    <source>
        <dbReference type="EMBL" id="PRH87406.1"/>
    </source>
</evidence>
<dbReference type="EMBL" id="PUEJ01000004">
    <property type="protein sequence ID" value="PRH87406.1"/>
    <property type="molecule type" value="Genomic_DNA"/>
</dbReference>
<organism evidence="1 2">
    <name type="scientific">Labrys okinawensis</name>
    <dbReference type="NCBI Taxonomy" id="346911"/>
    <lineage>
        <taxon>Bacteria</taxon>
        <taxon>Pseudomonadati</taxon>
        <taxon>Pseudomonadota</taxon>
        <taxon>Alphaproteobacteria</taxon>
        <taxon>Hyphomicrobiales</taxon>
        <taxon>Xanthobacteraceae</taxon>
        <taxon>Labrys</taxon>
    </lineage>
</organism>
<keyword evidence="2" id="KW-1185">Reference proteome</keyword>
<comment type="caution">
    <text evidence="1">The sequence shown here is derived from an EMBL/GenBank/DDBJ whole genome shotgun (WGS) entry which is preliminary data.</text>
</comment>
<evidence type="ECO:0000313" key="2">
    <source>
        <dbReference type="Proteomes" id="UP000237682"/>
    </source>
</evidence>
<dbReference type="Proteomes" id="UP000237682">
    <property type="component" value="Unassembled WGS sequence"/>
</dbReference>
<sequence>MNEIAPCPDGVLQRLRPEIVLLNLAVNRFALQYQNHGSLVDDIWLDRTQGNPPPEEVARLEAAHEARRAAWAADPAFVSAVGRLQGAGVDWAFAYESDVSGEFSVLRLRTPDHDLGALEALAAEDAGYVTPEARASAAERFRIFMLRNYHPDWRRNRELYAAVGGSPYADPASWRADS</sequence>
<dbReference type="RefSeq" id="WP_105862339.1">
    <property type="nucleotide sequence ID" value="NZ_PUEJ01000004.1"/>
</dbReference>
<protein>
    <submittedName>
        <fullName evidence="1">Uncharacterized protein</fullName>
    </submittedName>
</protein>
<proteinExistence type="predicted"/>
<gene>
    <name evidence="1" type="ORF">C5L14_12360</name>
</gene>
<dbReference type="OrthoDB" id="8446644at2"/>